<dbReference type="Proteomes" id="UP000266305">
    <property type="component" value="Unassembled WGS sequence"/>
</dbReference>
<dbReference type="GO" id="GO:0003697">
    <property type="term" value="F:single-stranded DNA binding"/>
    <property type="evidence" value="ECO:0007669"/>
    <property type="project" value="InterPro"/>
</dbReference>
<evidence type="ECO:0000256" key="4">
    <source>
        <dbReference type="ARBA" id="ARBA00022801"/>
    </source>
</evidence>
<sequence length="229" mass="25071">MCGRMAHKELTWAQLAGWMQGLAPGAAEIETRYNVPPTAMIPIVRQGPESLEGDLARWGLIPAFHRGSLKDWKATTLNARIESVATAPSFRAAYRGGRCLVLASGYYEWQVRGGVKYPHYIRPSGNAPALLMAGLENRVRLPDYEGPTCAVLTEPVRGALAQVHDRMPVMMGLETAPLWLGGCPVEELPRLPVEALGWHEVARTVSSIRNEGPDLIEPIEPVAPDLFSL</sequence>
<dbReference type="PANTHER" id="PTHR13604">
    <property type="entry name" value="DC12-RELATED"/>
    <property type="match status" value="1"/>
</dbReference>
<reference evidence="9 10" key="1">
    <citation type="submission" date="2018-08" db="EMBL/GenBank/DDBJ databases">
        <title>Draft genome sequence of Rhodobacter sphaeroides FY.</title>
        <authorList>
            <person name="Rayyan A."/>
            <person name="Meyer T.E."/>
            <person name="Kyndt J.A."/>
        </authorList>
    </citation>
    <scope>NUCLEOTIDE SEQUENCE [LARGE SCALE GENOMIC DNA]</scope>
    <source>
        <strain evidence="9 10">FY</strain>
    </source>
</reference>
<dbReference type="AlphaFoldDB" id="A0AAX1UR74"/>
<dbReference type="Pfam" id="PF02586">
    <property type="entry name" value="SRAP"/>
    <property type="match status" value="1"/>
</dbReference>
<gene>
    <name evidence="9" type="ORF">D1114_02925</name>
</gene>
<evidence type="ECO:0000256" key="1">
    <source>
        <dbReference type="ARBA" id="ARBA00008136"/>
    </source>
</evidence>
<dbReference type="EMBL" id="QWGP01000002">
    <property type="protein sequence ID" value="RHZ98187.1"/>
    <property type="molecule type" value="Genomic_DNA"/>
</dbReference>
<dbReference type="EC" id="3.4.-.-" evidence="8"/>
<dbReference type="InterPro" id="IPR003738">
    <property type="entry name" value="SRAP"/>
</dbReference>
<evidence type="ECO:0000313" key="10">
    <source>
        <dbReference type="Proteomes" id="UP000266305"/>
    </source>
</evidence>
<accession>A0AAX1UR74</accession>
<evidence type="ECO:0000256" key="7">
    <source>
        <dbReference type="ARBA" id="ARBA00023239"/>
    </source>
</evidence>
<evidence type="ECO:0000256" key="8">
    <source>
        <dbReference type="RuleBase" id="RU364100"/>
    </source>
</evidence>
<evidence type="ECO:0000256" key="5">
    <source>
        <dbReference type="ARBA" id="ARBA00023124"/>
    </source>
</evidence>
<keyword evidence="5" id="KW-0190">Covalent protein-DNA linkage</keyword>
<dbReference type="GO" id="GO:0008233">
    <property type="term" value="F:peptidase activity"/>
    <property type="evidence" value="ECO:0007669"/>
    <property type="project" value="UniProtKB-KW"/>
</dbReference>
<keyword evidence="6" id="KW-0238">DNA-binding</keyword>
<evidence type="ECO:0000256" key="6">
    <source>
        <dbReference type="ARBA" id="ARBA00023125"/>
    </source>
</evidence>
<evidence type="ECO:0000256" key="2">
    <source>
        <dbReference type="ARBA" id="ARBA00022670"/>
    </source>
</evidence>
<dbReference type="GO" id="GO:0016829">
    <property type="term" value="F:lyase activity"/>
    <property type="evidence" value="ECO:0007669"/>
    <property type="project" value="UniProtKB-KW"/>
</dbReference>
<dbReference type="PANTHER" id="PTHR13604:SF0">
    <property type="entry name" value="ABASIC SITE PROCESSING PROTEIN HMCES"/>
    <property type="match status" value="1"/>
</dbReference>
<name>A0AAX1UR74_CERSP</name>
<dbReference type="InterPro" id="IPR036590">
    <property type="entry name" value="SRAP-like"/>
</dbReference>
<dbReference type="Gene3D" id="3.90.1680.10">
    <property type="entry name" value="SOS response associated peptidase-like"/>
    <property type="match status" value="1"/>
</dbReference>
<dbReference type="GO" id="GO:0106300">
    <property type="term" value="P:protein-DNA covalent cross-linking repair"/>
    <property type="evidence" value="ECO:0007669"/>
    <property type="project" value="InterPro"/>
</dbReference>
<comment type="caution">
    <text evidence="9">The sequence shown here is derived from an EMBL/GenBank/DDBJ whole genome shotgun (WGS) entry which is preliminary data.</text>
</comment>
<comment type="similarity">
    <text evidence="1 8">Belongs to the SOS response-associated peptidase family.</text>
</comment>
<keyword evidence="3" id="KW-0227">DNA damage</keyword>
<dbReference type="SUPFAM" id="SSF143081">
    <property type="entry name" value="BB1717-like"/>
    <property type="match status" value="1"/>
</dbReference>
<keyword evidence="7" id="KW-0456">Lyase</keyword>
<keyword evidence="4 8" id="KW-0378">Hydrolase</keyword>
<protein>
    <recommendedName>
        <fullName evidence="8">Abasic site processing protein</fullName>
        <ecNumber evidence="8">3.4.-.-</ecNumber>
    </recommendedName>
</protein>
<evidence type="ECO:0000256" key="3">
    <source>
        <dbReference type="ARBA" id="ARBA00022763"/>
    </source>
</evidence>
<dbReference type="RefSeq" id="WP_118999272.1">
    <property type="nucleotide sequence ID" value="NZ_QWGP01000002.1"/>
</dbReference>
<organism evidence="9 10">
    <name type="scientific">Cereibacter sphaeroides</name>
    <name type="common">Rhodobacter sphaeroides</name>
    <dbReference type="NCBI Taxonomy" id="1063"/>
    <lineage>
        <taxon>Bacteria</taxon>
        <taxon>Pseudomonadati</taxon>
        <taxon>Pseudomonadota</taxon>
        <taxon>Alphaproteobacteria</taxon>
        <taxon>Rhodobacterales</taxon>
        <taxon>Paracoccaceae</taxon>
        <taxon>Cereibacter</taxon>
    </lineage>
</organism>
<proteinExistence type="inferred from homology"/>
<evidence type="ECO:0000313" key="9">
    <source>
        <dbReference type="EMBL" id="RHZ98187.1"/>
    </source>
</evidence>
<dbReference type="GO" id="GO:0006508">
    <property type="term" value="P:proteolysis"/>
    <property type="evidence" value="ECO:0007669"/>
    <property type="project" value="UniProtKB-KW"/>
</dbReference>
<keyword evidence="2 8" id="KW-0645">Protease</keyword>